<comment type="caution">
    <text evidence="2">The sequence shown here is derived from an EMBL/GenBank/DDBJ whole genome shotgun (WGS) entry which is preliminary data.</text>
</comment>
<organism evidence="2 3">
    <name type="scientific">Alkaliphilus flagellatus</name>
    <dbReference type="NCBI Taxonomy" id="2841507"/>
    <lineage>
        <taxon>Bacteria</taxon>
        <taxon>Bacillati</taxon>
        <taxon>Bacillota</taxon>
        <taxon>Clostridia</taxon>
        <taxon>Peptostreptococcales</taxon>
        <taxon>Natronincolaceae</taxon>
        <taxon>Alkaliphilus</taxon>
    </lineage>
</organism>
<dbReference type="InterPro" id="IPR007462">
    <property type="entry name" value="COV1-like"/>
</dbReference>
<keyword evidence="1" id="KW-1133">Transmembrane helix</keyword>
<keyword evidence="3" id="KW-1185">Reference proteome</keyword>
<evidence type="ECO:0000256" key="1">
    <source>
        <dbReference type="SAM" id="Phobius"/>
    </source>
</evidence>
<dbReference type="RefSeq" id="WP_216415139.1">
    <property type="nucleotide sequence ID" value="NZ_JAHLQK010000001.1"/>
</dbReference>
<dbReference type="EMBL" id="JAHLQK010000001">
    <property type="protein sequence ID" value="MBU5675679.1"/>
    <property type="molecule type" value="Genomic_DNA"/>
</dbReference>
<feature type="transmembrane region" description="Helical" evidence="1">
    <location>
        <begin position="9"/>
        <end position="30"/>
    </location>
</feature>
<name>A0ABS6G0F4_9FIRM</name>
<sequence>MWKEIRKTFLTGLLVMIPLIITVYTILWFLNKVDSIFRRPIEELLGFTVYGLGIIITIGIVLLAGIIATNYAGHKLFGTTEYFLKRIPLVRSIYFPIKQLTETIYGSANTAFRRVVLVQYPSLGIYTIGFITSEGIEEVADKTGKPVVCVFIPTTPNPTSGMFVMVPSEDLIALDMGVEDAIKLVVSGGIAKPSNKDL</sequence>
<dbReference type="Pfam" id="PF04367">
    <property type="entry name" value="DUF502"/>
    <property type="match status" value="1"/>
</dbReference>
<dbReference type="PANTHER" id="PTHR31876:SF26">
    <property type="entry name" value="PROTEIN LIKE COV 2"/>
    <property type="match status" value="1"/>
</dbReference>
<dbReference type="Proteomes" id="UP000779508">
    <property type="component" value="Unassembled WGS sequence"/>
</dbReference>
<reference evidence="2 3" key="1">
    <citation type="submission" date="2021-06" db="EMBL/GenBank/DDBJ databases">
        <authorList>
            <person name="Sun Q."/>
            <person name="Li D."/>
        </authorList>
    </citation>
    <scope>NUCLEOTIDE SEQUENCE [LARGE SCALE GENOMIC DNA]</scope>
    <source>
        <strain evidence="2 3">MSJ-5</strain>
    </source>
</reference>
<accession>A0ABS6G0F4</accession>
<protein>
    <submittedName>
        <fullName evidence="2">DUF502 domain-containing protein</fullName>
    </submittedName>
</protein>
<feature type="transmembrane region" description="Helical" evidence="1">
    <location>
        <begin position="50"/>
        <end position="72"/>
    </location>
</feature>
<keyword evidence="1" id="KW-0472">Membrane</keyword>
<evidence type="ECO:0000313" key="3">
    <source>
        <dbReference type="Proteomes" id="UP000779508"/>
    </source>
</evidence>
<dbReference type="PANTHER" id="PTHR31876">
    <property type="entry name" value="COV-LIKE PROTEIN 1"/>
    <property type="match status" value="1"/>
</dbReference>
<gene>
    <name evidence="2" type="ORF">KQI88_04550</name>
</gene>
<keyword evidence="1" id="KW-0812">Transmembrane</keyword>
<proteinExistence type="predicted"/>
<evidence type="ECO:0000313" key="2">
    <source>
        <dbReference type="EMBL" id="MBU5675679.1"/>
    </source>
</evidence>